<name>A0A1E3K3C4_9TREE</name>
<dbReference type="GO" id="GO:0016652">
    <property type="term" value="F:oxidoreductase activity, acting on NAD(P)H as acceptor"/>
    <property type="evidence" value="ECO:0007669"/>
    <property type="project" value="InterPro"/>
</dbReference>
<dbReference type="InterPro" id="IPR044494">
    <property type="entry name" value="AKR3C2/3"/>
</dbReference>
<proteinExistence type="predicted"/>
<protein>
    <recommendedName>
        <fullName evidence="1">NADP-dependent oxidoreductase domain-containing protein</fullName>
    </recommendedName>
</protein>
<dbReference type="Proteomes" id="UP000095149">
    <property type="component" value="Unassembled WGS sequence"/>
</dbReference>
<reference evidence="2 3" key="1">
    <citation type="submission" date="2016-06" db="EMBL/GenBank/DDBJ databases">
        <title>Evolution of pathogenesis and genome organization in the Tremellales.</title>
        <authorList>
            <person name="Cuomo C."/>
            <person name="Litvintseva A."/>
            <person name="Heitman J."/>
            <person name="Chen Y."/>
            <person name="Sun S."/>
            <person name="Springer D."/>
            <person name="Dromer F."/>
            <person name="Young S."/>
            <person name="Zeng Q."/>
            <person name="Chapman S."/>
            <person name="Gujja S."/>
            <person name="Saif S."/>
            <person name="Birren B."/>
        </authorList>
    </citation>
    <scope>NUCLEOTIDE SEQUENCE [LARGE SCALE GENOMIC DNA]</scope>
    <source>
        <strain evidence="2 3">CBS 6273</strain>
    </source>
</reference>
<sequence length="326" mass="36155">MTQGNVRTVNLNDGRQIPVIAFGTGKADATYSWTDSAPVVASALEAGYRHLDCAWHYKNQHHTGRAIKESGLKREDVWVSSKAGSFDDDPADFDARKFLESCLKDLGVEYVDMYLIHADILVGSVTEAWKQMEQIKEDGLARSIGVSNFTTNSLAEILAVCEIPPAINQIEFHPYSIAHYLPTLLPLCKKHDINIAAYGPLMSIVRHKDGPVDDVVKRIAQERGLGETEGQVLLRWNQEITGGIVVTTSSKIERMTEQIQPFLVDSPAPPLSVEHRRAITQAGASAPFRFWGQGYPYFMKGEGNFLVCHPDATHRKKPNVNGGRGW</sequence>
<dbReference type="EMBL" id="MEKH01000006">
    <property type="protein sequence ID" value="ODO06997.1"/>
    <property type="molecule type" value="Genomic_DNA"/>
</dbReference>
<dbReference type="InterPro" id="IPR036812">
    <property type="entry name" value="NAD(P)_OxRdtase_dom_sf"/>
</dbReference>
<gene>
    <name evidence="2" type="ORF">I350_04363</name>
</gene>
<dbReference type="InterPro" id="IPR018170">
    <property type="entry name" value="Aldo/ket_reductase_CS"/>
</dbReference>
<feature type="domain" description="NADP-dependent oxidoreductase" evidence="1">
    <location>
        <begin position="20"/>
        <end position="260"/>
    </location>
</feature>
<dbReference type="Pfam" id="PF00248">
    <property type="entry name" value="Aldo_ket_red"/>
    <property type="match status" value="1"/>
</dbReference>
<dbReference type="OrthoDB" id="416253at2759"/>
<evidence type="ECO:0000313" key="3">
    <source>
        <dbReference type="Proteomes" id="UP000095149"/>
    </source>
</evidence>
<dbReference type="PRINTS" id="PR00069">
    <property type="entry name" value="ALDKETRDTASE"/>
</dbReference>
<accession>A0A1E3K3C4</accession>
<dbReference type="PANTHER" id="PTHR11732">
    <property type="entry name" value="ALDO/KETO REDUCTASE"/>
    <property type="match status" value="1"/>
</dbReference>
<dbReference type="SUPFAM" id="SSF51430">
    <property type="entry name" value="NAD(P)-linked oxidoreductase"/>
    <property type="match status" value="1"/>
</dbReference>
<evidence type="ECO:0000313" key="2">
    <source>
        <dbReference type="EMBL" id="ODO06997.1"/>
    </source>
</evidence>
<organism evidence="2 3">
    <name type="scientific">Cryptococcus amylolentus CBS 6273</name>
    <dbReference type="NCBI Taxonomy" id="1296118"/>
    <lineage>
        <taxon>Eukaryota</taxon>
        <taxon>Fungi</taxon>
        <taxon>Dikarya</taxon>
        <taxon>Basidiomycota</taxon>
        <taxon>Agaricomycotina</taxon>
        <taxon>Tremellomycetes</taxon>
        <taxon>Tremellales</taxon>
        <taxon>Cryptococcaceae</taxon>
        <taxon>Cryptococcus</taxon>
    </lineage>
</organism>
<comment type="caution">
    <text evidence="2">The sequence shown here is derived from an EMBL/GenBank/DDBJ whole genome shotgun (WGS) entry which is preliminary data.</text>
</comment>
<dbReference type="InterPro" id="IPR020471">
    <property type="entry name" value="AKR"/>
</dbReference>
<dbReference type="PROSITE" id="PS00062">
    <property type="entry name" value="ALDOKETO_REDUCTASE_2"/>
    <property type="match status" value="1"/>
</dbReference>
<dbReference type="InterPro" id="IPR023210">
    <property type="entry name" value="NADP_OxRdtase_dom"/>
</dbReference>
<dbReference type="AlphaFoldDB" id="A0A1E3K3C4"/>
<dbReference type="Gene3D" id="3.20.20.100">
    <property type="entry name" value="NADP-dependent oxidoreductase domain"/>
    <property type="match status" value="1"/>
</dbReference>
<evidence type="ECO:0000259" key="1">
    <source>
        <dbReference type="Pfam" id="PF00248"/>
    </source>
</evidence>
<dbReference type="CDD" id="cd19120">
    <property type="entry name" value="AKR_AKR3C2-3"/>
    <property type="match status" value="1"/>
</dbReference>